<evidence type="ECO:0000313" key="1">
    <source>
        <dbReference type="EMBL" id="KRH58223.1"/>
    </source>
</evidence>
<dbReference type="EnsemblPlants" id="KRH58223">
    <property type="protein sequence ID" value="KRH58223"/>
    <property type="gene ID" value="GLYMA_05G113500"/>
</dbReference>
<dbReference type="EMBL" id="CM000838">
    <property type="protein sequence ID" value="KRH58223.1"/>
    <property type="molecule type" value="Genomic_DNA"/>
</dbReference>
<dbReference type="InParanoid" id="A0A0R0K480"/>
<dbReference type="Proteomes" id="UP000008827">
    <property type="component" value="Chromosome 5"/>
</dbReference>
<dbReference type="Gramene" id="KRH58223">
    <property type="protein sequence ID" value="KRH58223"/>
    <property type="gene ID" value="GLYMA_05G113500"/>
</dbReference>
<dbReference type="EnsemblPlants" id="KRH58224">
    <property type="protein sequence ID" value="KRH58224"/>
    <property type="gene ID" value="GLYMA_05G113500"/>
</dbReference>
<reference evidence="1 2" key="1">
    <citation type="journal article" date="2010" name="Nature">
        <title>Genome sequence of the palaeopolyploid soybean.</title>
        <authorList>
            <person name="Schmutz J."/>
            <person name="Cannon S.B."/>
            <person name="Schlueter J."/>
            <person name="Ma J."/>
            <person name="Mitros T."/>
            <person name="Nelson W."/>
            <person name="Hyten D.L."/>
            <person name="Song Q."/>
            <person name="Thelen J.J."/>
            <person name="Cheng J."/>
            <person name="Xu D."/>
            <person name="Hellsten U."/>
            <person name="May G.D."/>
            <person name="Yu Y."/>
            <person name="Sakurai T."/>
            <person name="Umezawa T."/>
            <person name="Bhattacharyya M.K."/>
            <person name="Sandhu D."/>
            <person name="Valliyodan B."/>
            <person name="Lindquist E."/>
            <person name="Peto M."/>
            <person name="Grant D."/>
            <person name="Shu S."/>
            <person name="Goodstein D."/>
            <person name="Barry K."/>
            <person name="Futrell-Griggs M."/>
            <person name="Abernathy B."/>
            <person name="Du J."/>
            <person name="Tian Z."/>
            <person name="Zhu L."/>
            <person name="Gill N."/>
            <person name="Joshi T."/>
            <person name="Libault M."/>
            <person name="Sethuraman A."/>
            <person name="Zhang X.-C."/>
            <person name="Shinozaki K."/>
            <person name="Nguyen H.T."/>
            <person name="Wing R.A."/>
            <person name="Cregan P."/>
            <person name="Specht J."/>
            <person name="Grimwood J."/>
            <person name="Rokhsar D."/>
            <person name="Stacey G."/>
            <person name="Shoemaker R.C."/>
            <person name="Jackson S.A."/>
        </authorList>
    </citation>
    <scope>NUCLEOTIDE SEQUENCE [LARGE SCALE GENOMIC DNA]</scope>
    <source>
        <strain evidence="2">cv. Williams 82</strain>
        <tissue evidence="1">Callus</tissue>
    </source>
</reference>
<sequence length="60" mass="6796">MLVVKKRPKLELPSTLHGHLSPFVPPTRPLHQQTPLAQYDPLPMLLPRICCESCSQLLLL</sequence>
<dbReference type="Gramene" id="KRH58224">
    <property type="protein sequence ID" value="KRH58224"/>
    <property type="gene ID" value="GLYMA_05G113500"/>
</dbReference>
<protein>
    <submittedName>
        <fullName evidence="1 2">Uncharacterized protein</fullName>
    </submittedName>
</protein>
<evidence type="ECO:0000313" key="2">
    <source>
        <dbReference type="EnsemblPlants" id="KRH58223"/>
    </source>
</evidence>
<gene>
    <name evidence="1" type="ORF">GLYMA_05G113500</name>
</gene>
<accession>A0A0R0K480</accession>
<reference evidence="1" key="3">
    <citation type="submission" date="2018-07" db="EMBL/GenBank/DDBJ databases">
        <title>WGS assembly of Glycine max.</title>
        <authorList>
            <person name="Schmutz J."/>
            <person name="Cannon S."/>
            <person name="Schlueter J."/>
            <person name="Ma J."/>
            <person name="Mitros T."/>
            <person name="Nelson W."/>
            <person name="Hyten D."/>
            <person name="Song Q."/>
            <person name="Thelen J."/>
            <person name="Cheng J."/>
            <person name="Xu D."/>
            <person name="Hellsten U."/>
            <person name="May G."/>
            <person name="Yu Y."/>
            <person name="Sakurai T."/>
            <person name="Umezawa T."/>
            <person name="Bhattacharyya M."/>
            <person name="Sandhu D."/>
            <person name="Valliyodan B."/>
            <person name="Lindquist E."/>
            <person name="Peto M."/>
            <person name="Grant D."/>
            <person name="Shu S."/>
            <person name="Goodstein D."/>
            <person name="Barry K."/>
            <person name="Futrell-Griggs M."/>
            <person name="Abernathy B."/>
            <person name="Du J."/>
            <person name="Tian Z."/>
            <person name="Zhu L."/>
            <person name="Gill N."/>
            <person name="Joshi T."/>
            <person name="Libault M."/>
            <person name="Sethuraman A."/>
            <person name="Zhang X."/>
            <person name="Shinozaki K."/>
            <person name="Nguyen H."/>
            <person name="Wing R."/>
            <person name="Cregan P."/>
            <person name="Specht J."/>
            <person name="Grimwood J."/>
            <person name="Rokhsar D."/>
            <person name="Stacey G."/>
            <person name="Shoemaker R."/>
            <person name="Jackson S."/>
        </authorList>
    </citation>
    <scope>NUCLEOTIDE SEQUENCE</scope>
    <source>
        <tissue evidence="1">Callus</tissue>
    </source>
</reference>
<dbReference type="EMBL" id="CM000838">
    <property type="protein sequence ID" value="KRH58224.1"/>
    <property type="molecule type" value="Genomic_DNA"/>
</dbReference>
<dbReference type="AlphaFoldDB" id="A0A0R0K480"/>
<proteinExistence type="predicted"/>
<organism evidence="1">
    <name type="scientific">Glycine max</name>
    <name type="common">Soybean</name>
    <name type="synonym">Glycine hispida</name>
    <dbReference type="NCBI Taxonomy" id="3847"/>
    <lineage>
        <taxon>Eukaryota</taxon>
        <taxon>Viridiplantae</taxon>
        <taxon>Streptophyta</taxon>
        <taxon>Embryophyta</taxon>
        <taxon>Tracheophyta</taxon>
        <taxon>Spermatophyta</taxon>
        <taxon>Magnoliopsida</taxon>
        <taxon>eudicotyledons</taxon>
        <taxon>Gunneridae</taxon>
        <taxon>Pentapetalae</taxon>
        <taxon>rosids</taxon>
        <taxon>fabids</taxon>
        <taxon>Fabales</taxon>
        <taxon>Fabaceae</taxon>
        <taxon>Papilionoideae</taxon>
        <taxon>50 kb inversion clade</taxon>
        <taxon>NPAAA clade</taxon>
        <taxon>indigoferoid/millettioid clade</taxon>
        <taxon>Phaseoleae</taxon>
        <taxon>Glycine</taxon>
        <taxon>Glycine subgen. Soja</taxon>
    </lineage>
</organism>
<reference evidence="2" key="2">
    <citation type="submission" date="2018-02" db="UniProtKB">
        <authorList>
            <consortium name="EnsemblPlants"/>
        </authorList>
    </citation>
    <scope>IDENTIFICATION</scope>
    <source>
        <strain evidence="2">Williams 82</strain>
    </source>
</reference>
<evidence type="ECO:0000313" key="3">
    <source>
        <dbReference type="Proteomes" id="UP000008827"/>
    </source>
</evidence>
<name>A0A0R0K480_SOYBN</name>
<keyword evidence="3" id="KW-1185">Reference proteome</keyword>